<feature type="transmembrane region" description="Helical" evidence="5">
    <location>
        <begin position="356"/>
        <end position="382"/>
    </location>
</feature>
<evidence type="ECO:0000256" key="1">
    <source>
        <dbReference type="ARBA" id="ARBA00004141"/>
    </source>
</evidence>
<dbReference type="GO" id="GO:0022857">
    <property type="term" value="F:transmembrane transporter activity"/>
    <property type="evidence" value="ECO:0007669"/>
    <property type="project" value="InterPro"/>
</dbReference>
<dbReference type="InterPro" id="IPR005828">
    <property type="entry name" value="MFS_sugar_transport-like"/>
</dbReference>
<dbReference type="Proteomes" id="UP001152320">
    <property type="component" value="Chromosome 12"/>
</dbReference>
<dbReference type="Pfam" id="PF00083">
    <property type="entry name" value="Sugar_tr"/>
    <property type="match status" value="2"/>
</dbReference>
<dbReference type="Gene3D" id="1.20.1250.20">
    <property type="entry name" value="MFS general substrate transporter like domains"/>
    <property type="match status" value="1"/>
</dbReference>
<name>A0A9Q1BTE0_HOLLE</name>
<keyword evidence="8" id="KW-1185">Reference proteome</keyword>
<evidence type="ECO:0000256" key="5">
    <source>
        <dbReference type="SAM" id="Phobius"/>
    </source>
</evidence>
<comment type="subcellular location">
    <subcellularLocation>
        <location evidence="1">Membrane</location>
        <topology evidence="1">Multi-pass membrane protein</topology>
    </subcellularLocation>
</comment>
<feature type="transmembrane region" description="Helical" evidence="5">
    <location>
        <begin position="329"/>
        <end position="350"/>
    </location>
</feature>
<comment type="caution">
    <text evidence="7">The sequence shown here is derived from an EMBL/GenBank/DDBJ whole genome shotgun (WGS) entry which is preliminary data.</text>
</comment>
<proteinExistence type="predicted"/>
<feature type="transmembrane region" description="Helical" evidence="5">
    <location>
        <begin position="394"/>
        <end position="415"/>
    </location>
</feature>
<sequence>MIILSHVFLAEVPPHYCFRNSTFFNVSAPTDGSNYAECKEYVNPISSSETQTCKNGWVYDVEITGQSIVSEWDLVCDKDFLPGLSQSLLLTGFALGSVIGGPLADTYGRRPTIIGAVVLFNVVGLAVSLAPSFAVFTTLRLLMGGIFKAVRIPLTNLMFEFLIPKYRPVMGLIPSLTTILGFIPESVRWIISQGDNEKAELAIQKVAKFNKAVNFPNPALSTKRLMDTKHSDDLKPEDGEDDVVMADKPKCQTGLQAVLQLFKRPVLTVTLVLGFDWIAGTMIFFGFSLSTGRFAGDPYLNFLIIAVVDAPARMISIFLVKKLGNVQPLVFGFMGAGITLVVITVLPYFAGDGQRLGAILTSVAVLGKFSLGIAVPVIHLSIGELFPTTMRNSGTAVVHLIGNVGSLSSPILLYLDKFFNGLAFIIMAVFAFIAGSIILILPDTRNAVQPESPADLQILFEQKRRFHFGKRKNTFDQNLTTDDIQVELKGFEKASRT</sequence>
<feature type="domain" description="Major facilitator superfamily (MFS) profile" evidence="6">
    <location>
        <begin position="1"/>
        <end position="446"/>
    </location>
</feature>
<feature type="transmembrane region" description="Helical" evidence="5">
    <location>
        <begin position="299"/>
        <end position="320"/>
    </location>
</feature>
<dbReference type="PROSITE" id="PS50850">
    <property type="entry name" value="MFS"/>
    <property type="match status" value="1"/>
</dbReference>
<evidence type="ECO:0000256" key="4">
    <source>
        <dbReference type="ARBA" id="ARBA00023136"/>
    </source>
</evidence>
<dbReference type="GO" id="GO:0016020">
    <property type="term" value="C:membrane"/>
    <property type="evidence" value="ECO:0007669"/>
    <property type="project" value="UniProtKB-SubCell"/>
</dbReference>
<feature type="transmembrane region" description="Helical" evidence="5">
    <location>
        <begin position="113"/>
        <end position="142"/>
    </location>
</feature>
<keyword evidence="4 5" id="KW-0472">Membrane</keyword>
<dbReference type="PANTHER" id="PTHR24064">
    <property type="entry name" value="SOLUTE CARRIER FAMILY 22 MEMBER"/>
    <property type="match status" value="1"/>
</dbReference>
<dbReference type="EMBL" id="JAIZAY010000012">
    <property type="protein sequence ID" value="KAJ8032333.1"/>
    <property type="molecule type" value="Genomic_DNA"/>
</dbReference>
<dbReference type="InterPro" id="IPR036259">
    <property type="entry name" value="MFS_trans_sf"/>
</dbReference>
<feature type="transmembrane region" description="Helical" evidence="5">
    <location>
        <begin position="88"/>
        <end position="107"/>
    </location>
</feature>
<dbReference type="OrthoDB" id="2544694at2759"/>
<reference evidence="7" key="1">
    <citation type="submission" date="2021-10" db="EMBL/GenBank/DDBJ databases">
        <title>Tropical sea cucumber genome reveals ecological adaptation and Cuvierian tubules defense mechanism.</title>
        <authorList>
            <person name="Chen T."/>
        </authorList>
    </citation>
    <scope>NUCLEOTIDE SEQUENCE</scope>
    <source>
        <strain evidence="7">Nanhai2018</strain>
        <tissue evidence="7">Muscle</tissue>
    </source>
</reference>
<evidence type="ECO:0000259" key="6">
    <source>
        <dbReference type="PROSITE" id="PS50850"/>
    </source>
</evidence>
<dbReference type="AlphaFoldDB" id="A0A9Q1BTE0"/>
<keyword evidence="3 5" id="KW-1133">Transmembrane helix</keyword>
<protein>
    <submittedName>
        <fullName evidence="7">Organic cation transporter-like protein</fullName>
    </submittedName>
</protein>
<feature type="transmembrane region" description="Helical" evidence="5">
    <location>
        <begin position="421"/>
        <end position="441"/>
    </location>
</feature>
<evidence type="ECO:0000256" key="2">
    <source>
        <dbReference type="ARBA" id="ARBA00022692"/>
    </source>
</evidence>
<accession>A0A9Q1BTE0</accession>
<gene>
    <name evidence="7" type="ORF">HOLleu_25835</name>
</gene>
<evidence type="ECO:0000313" key="8">
    <source>
        <dbReference type="Proteomes" id="UP001152320"/>
    </source>
</evidence>
<dbReference type="InterPro" id="IPR020846">
    <property type="entry name" value="MFS_dom"/>
</dbReference>
<organism evidence="7 8">
    <name type="scientific">Holothuria leucospilota</name>
    <name type="common">Black long sea cucumber</name>
    <name type="synonym">Mertensiothuria leucospilota</name>
    <dbReference type="NCBI Taxonomy" id="206669"/>
    <lineage>
        <taxon>Eukaryota</taxon>
        <taxon>Metazoa</taxon>
        <taxon>Echinodermata</taxon>
        <taxon>Eleutherozoa</taxon>
        <taxon>Echinozoa</taxon>
        <taxon>Holothuroidea</taxon>
        <taxon>Aspidochirotacea</taxon>
        <taxon>Aspidochirotida</taxon>
        <taxon>Holothuriidae</taxon>
        <taxon>Holothuria</taxon>
    </lineage>
</organism>
<keyword evidence="2 5" id="KW-0812">Transmembrane</keyword>
<dbReference type="SUPFAM" id="SSF103473">
    <property type="entry name" value="MFS general substrate transporter"/>
    <property type="match status" value="1"/>
</dbReference>
<feature type="transmembrane region" description="Helical" evidence="5">
    <location>
        <begin position="266"/>
        <end position="287"/>
    </location>
</feature>
<evidence type="ECO:0000256" key="3">
    <source>
        <dbReference type="ARBA" id="ARBA00022989"/>
    </source>
</evidence>
<evidence type="ECO:0000313" key="7">
    <source>
        <dbReference type="EMBL" id="KAJ8032333.1"/>
    </source>
</evidence>